<reference evidence="5" key="1">
    <citation type="journal article" date="2012" name="ISME J.">
        <title>Roseobacter clade bacteria are abundant in coastal sediments and encode a novel combination of sulfur oxidation genes.</title>
        <authorList>
            <person name="Lenk S."/>
            <person name="Moraru C."/>
            <person name="Hahnke S."/>
            <person name="Arnds J."/>
            <person name="Richter M."/>
            <person name="Kube M."/>
            <person name="Reinhardt R."/>
            <person name="Brinkhoff T."/>
            <person name="Harder J."/>
            <person name="Amann R."/>
            <person name="Mussmann M."/>
        </authorList>
    </citation>
    <scope>NUCLEOTIDE SEQUENCE</scope>
</reference>
<accession>I1X4V3</accession>
<keyword evidence="3" id="KW-0045">Antibiotic biosynthesis</keyword>
<evidence type="ECO:0000259" key="4">
    <source>
        <dbReference type="Pfam" id="PF02668"/>
    </source>
</evidence>
<dbReference type="GO" id="GO:0051213">
    <property type="term" value="F:dioxygenase activity"/>
    <property type="evidence" value="ECO:0007669"/>
    <property type="project" value="UniProtKB-KW"/>
</dbReference>
<evidence type="ECO:0000256" key="2">
    <source>
        <dbReference type="ARBA" id="ARBA00023002"/>
    </source>
</evidence>
<organism evidence="5">
    <name type="scientific">uncultured bacterium ws172H5</name>
    <dbReference type="NCBI Taxonomy" id="1131829"/>
    <lineage>
        <taxon>Bacteria</taxon>
        <taxon>environmental samples</taxon>
    </lineage>
</organism>
<proteinExistence type="predicted"/>
<dbReference type="InterPro" id="IPR003819">
    <property type="entry name" value="TauD/TfdA-like"/>
</dbReference>
<dbReference type="AlphaFoldDB" id="I1X4V3"/>
<sequence>MQPLEMTQTEIDMIPAEGPFSLEDDSAYRAWREAKLADYPETPSELLVEIRDGNQLTEAERQAMLKCLRKSNMVVYQFTDSAPVDKSVIHALGRQFGLTQLDSNLCADEDSITSLQVIPEGRKQGYIPYSNLQISWHTDGYYNSVEQRIRGMLLHCVSDAAQGGDNLLLDHEICYIHLRDTNPDYIHALMQPRAMTIPPNIENGREIRAALSGPVFSIDPNTDRLHMRYTARTRSIEWHDDPLTREASQCISDFLKSDSPYVFHHRLAPGQGVLCNNVLHARTAFEDDAAGGKTRLLYRARYYDRISDT</sequence>
<keyword evidence="2 5" id="KW-0560">Oxidoreductase</keyword>
<evidence type="ECO:0000256" key="3">
    <source>
        <dbReference type="ARBA" id="ARBA00023194"/>
    </source>
</evidence>
<dbReference type="Pfam" id="PF02668">
    <property type="entry name" value="TauD"/>
    <property type="match status" value="1"/>
</dbReference>
<dbReference type="PANTHER" id="PTHR10696:SF56">
    <property type="entry name" value="TAUD_TFDA-LIKE DOMAIN-CONTAINING PROTEIN"/>
    <property type="match status" value="1"/>
</dbReference>
<name>I1X4V3_9BACT</name>
<gene>
    <name evidence="5" type="ORF">ws172H5_0022</name>
</gene>
<evidence type="ECO:0000313" key="5">
    <source>
        <dbReference type="EMBL" id="AFI78528.1"/>
    </source>
</evidence>
<keyword evidence="5" id="KW-0223">Dioxygenase</keyword>
<feature type="domain" description="TauD/TfdA-like" evidence="4">
    <location>
        <begin position="50"/>
        <end position="300"/>
    </location>
</feature>
<dbReference type="InterPro" id="IPR042098">
    <property type="entry name" value="TauD-like_sf"/>
</dbReference>
<protein>
    <submittedName>
        <fullName evidence="5">Dioxygenase-like protein</fullName>
        <ecNumber evidence="5">1.-.-.-</ecNumber>
    </submittedName>
</protein>
<evidence type="ECO:0000256" key="1">
    <source>
        <dbReference type="ARBA" id="ARBA00001954"/>
    </source>
</evidence>
<dbReference type="SUPFAM" id="SSF51197">
    <property type="entry name" value="Clavaminate synthase-like"/>
    <property type="match status" value="1"/>
</dbReference>
<dbReference type="EC" id="1.-.-.-" evidence="5"/>
<dbReference type="InterPro" id="IPR050411">
    <property type="entry name" value="AlphaKG_dependent_hydroxylases"/>
</dbReference>
<dbReference type="Gene3D" id="3.60.130.10">
    <property type="entry name" value="Clavaminate synthase-like"/>
    <property type="match status" value="1"/>
</dbReference>
<dbReference type="PANTHER" id="PTHR10696">
    <property type="entry name" value="GAMMA-BUTYROBETAINE HYDROXYLASE-RELATED"/>
    <property type="match status" value="1"/>
</dbReference>
<comment type="cofactor">
    <cofactor evidence="1">
        <name>Fe(2+)</name>
        <dbReference type="ChEBI" id="CHEBI:29033"/>
    </cofactor>
</comment>
<dbReference type="GO" id="GO:0017000">
    <property type="term" value="P:antibiotic biosynthetic process"/>
    <property type="evidence" value="ECO:0007669"/>
    <property type="project" value="UniProtKB-KW"/>
</dbReference>
<dbReference type="EMBL" id="JQ256784">
    <property type="protein sequence ID" value="AFI78528.1"/>
    <property type="molecule type" value="Genomic_DNA"/>
</dbReference>